<evidence type="ECO:0000256" key="1">
    <source>
        <dbReference type="SAM" id="MobiDB-lite"/>
    </source>
</evidence>
<dbReference type="KEGG" id="maw:19248318"/>
<dbReference type="HOGENOM" id="CLU_2210619_0_0_1"/>
<organism evidence="3">
    <name type="scientific">Metarhizium acridum (strain CQMa 102)</name>
    <dbReference type="NCBI Taxonomy" id="655827"/>
    <lineage>
        <taxon>Eukaryota</taxon>
        <taxon>Fungi</taxon>
        <taxon>Dikarya</taxon>
        <taxon>Ascomycota</taxon>
        <taxon>Pezizomycotina</taxon>
        <taxon>Sordariomycetes</taxon>
        <taxon>Hypocreomycetidae</taxon>
        <taxon>Hypocreales</taxon>
        <taxon>Clavicipitaceae</taxon>
        <taxon>Metarhizium</taxon>
    </lineage>
</organism>
<reference evidence="2 3" key="1">
    <citation type="journal article" date="2011" name="PLoS Genet.">
        <title>Genome sequencing and comparative transcriptomics of the model entomopathogenic fungi Metarhizium anisopliae and M. acridum.</title>
        <authorList>
            <person name="Gao Q."/>
            <person name="Jin K."/>
            <person name="Ying S.H."/>
            <person name="Zhang Y."/>
            <person name="Xiao G."/>
            <person name="Shang Y."/>
            <person name="Duan Z."/>
            <person name="Hu X."/>
            <person name="Xie X.Q."/>
            <person name="Zhou G."/>
            <person name="Peng G."/>
            <person name="Luo Z."/>
            <person name="Huang W."/>
            <person name="Wang B."/>
            <person name="Fang W."/>
            <person name="Wang S."/>
            <person name="Zhong Y."/>
            <person name="Ma L.J."/>
            <person name="St Leger R.J."/>
            <person name="Zhao G.P."/>
            <person name="Pei Y."/>
            <person name="Feng M.G."/>
            <person name="Xia Y."/>
            <person name="Wang C."/>
        </authorList>
    </citation>
    <scope>NUCLEOTIDE SEQUENCE [LARGE SCALE GENOMIC DNA]</scope>
    <source>
        <strain evidence="2 3">CQMa 102</strain>
    </source>
</reference>
<feature type="compositionally biased region" description="Polar residues" evidence="1">
    <location>
        <begin position="1"/>
        <end position="13"/>
    </location>
</feature>
<dbReference type="InParanoid" id="E9E2A9"/>
<name>E9E2A9_METAQ</name>
<sequence length="107" mass="11899">MHSRATSEVTQEASFVGGEAFSTPHEDGRQLRASYKRLAHARTSLMPDEDEGKPFPVGQVVGSDGIKRWYVLNKHGKTLYIESDFYTVGEGSSAHMQLLHPELNKPV</sequence>
<dbReference type="eggNOG" id="ENOG502RNNW">
    <property type="taxonomic scope" value="Eukaryota"/>
</dbReference>
<dbReference type="GeneID" id="19248318"/>
<dbReference type="AlphaFoldDB" id="E9E2A9"/>
<protein>
    <submittedName>
        <fullName evidence="2">Uncharacterized protein</fullName>
    </submittedName>
</protein>
<evidence type="ECO:0000313" key="2">
    <source>
        <dbReference type="EMBL" id="EFY90025.1"/>
    </source>
</evidence>
<gene>
    <name evidence="2" type="ORF">MAC_04007</name>
</gene>
<dbReference type="OrthoDB" id="10476134at2759"/>
<keyword evidence="3" id="KW-1185">Reference proteome</keyword>
<feature type="region of interest" description="Disordered" evidence="1">
    <location>
        <begin position="1"/>
        <end position="29"/>
    </location>
</feature>
<dbReference type="EMBL" id="GL698494">
    <property type="protein sequence ID" value="EFY90025.1"/>
    <property type="molecule type" value="Genomic_DNA"/>
</dbReference>
<evidence type="ECO:0000313" key="3">
    <source>
        <dbReference type="Proteomes" id="UP000002499"/>
    </source>
</evidence>
<dbReference type="Proteomes" id="UP000002499">
    <property type="component" value="Unassembled WGS sequence"/>
</dbReference>
<accession>E9E2A9</accession>
<proteinExistence type="predicted"/>